<comment type="caution">
    <text evidence="1">The sequence shown here is derived from an EMBL/GenBank/DDBJ whole genome shotgun (WGS) entry which is preliminary data.</text>
</comment>
<name>A0A6S7H9Z1_PARCT</name>
<gene>
    <name evidence="1" type="ORF">PACLA_8A004998</name>
</gene>
<keyword evidence="2" id="KW-1185">Reference proteome</keyword>
<accession>A0A6S7H9Z1</accession>
<protein>
    <submittedName>
        <fullName evidence="1">Uncharacterized protein</fullName>
    </submittedName>
</protein>
<sequence length="112" mass="13044">VESGVSHVSGRTIRYCLNVDGYWYLQTRKKSLLHAKDLKSRIKFCKKIRKQKLGDEFWRTGVSFYLGGKGFQYKSGYPYDQAHAPGAREWRKRGEGLKFICNPQEKRKVVSP</sequence>
<feature type="non-terminal residue" evidence="1">
    <location>
        <position position="1"/>
    </location>
</feature>
<reference evidence="1" key="1">
    <citation type="submission" date="2020-04" db="EMBL/GenBank/DDBJ databases">
        <authorList>
            <person name="Alioto T."/>
            <person name="Alioto T."/>
            <person name="Gomez Garrido J."/>
        </authorList>
    </citation>
    <scope>NUCLEOTIDE SEQUENCE</scope>
    <source>
        <strain evidence="1">A484AB</strain>
    </source>
</reference>
<organism evidence="1 2">
    <name type="scientific">Paramuricea clavata</name>
    <name type="common">Red gorgonian</name>
    <name type="synonym">Violescent sea-whip</name>
    <dbReference type="NCBI Taxonomy" id="317549"/>
    <lineage>
        <taxon>Eukaryota</taxon>
        <taxon>Metazoa</taxon>
        <taxon>Cnidaria</taxon>
        <taxon>Anthozoa</taxon>
        <taxon>Octocorallia</taxon>
        <taxon>Malacalcyonacea</taxon>
        <taxon>Plexauridae</taxon>
        <taxon>Paramuricea</taxon>
    </lineage>
</organism>
<dbReference type="AlphaFoldDB" id="A0A6S7H9Z1"/>
<evidence type="ECO:0000313" key="1">
    <source>
        <dbReference type="EMBL" id="CAB3999903.1"/>
    </source>
</evidence>
<dbReference type="OrthoDB" id="10525726at2759"/>
<proteinExistence type="predicted"/>
<dbReference type="EMBL" id="CACRXK020003702">
    <property type="protein sequence ID" value="CAB3999903.1"/>
    <property type="molecule type" value="Genomic_DNA"/>
</dbReference>
<evidence type="ECO:0000313" key="2">
    <source>
        <dbReference type="Proteomes" id="UP001152795"/>
    </source>
</evidence>
<dbReference type="Proteomes" id="UP001152795">
    <property type="component" value="Unassembled WGS sequence"/>
</dbReference>